<dbReference type="GO" id="GO:0009341">
    <property type="term" value="C:beta-galactosidase complex"/>
    <property type="evidence" value="ECO:0007669"/>
    <property type="project" value="InterPro"/>
</dbReference>
<evidence type="ECO:0000256" key="1">
    <source>
        <dbReference type="ARBA" id="ARBA00001412"/>
    </source>
</evidence>
<dbReference type="InterPro" id="IPR006104">
    <property type="entry name" value="Glyco_hydro_2_N"/>
</dbReference>
<name>A0AAE3AFV8_9FIRM</name>
<dbReference type="InterPro" id="IPR014718">
    <property type="entry name" value="GH-type_carb-bd"/>
</dbReference>
<evidence type="ECO:0000259" key="7">
    <source>
        <dbReference type="SMART" id="SM01038"/>
    </source>
</evidence>
<keyword evidence="9" id="KW-1185">Reference proteome</keyword>
<dbReference type="PANTHER" id="PTHR46323:SF2">
    <property type="entry name" value="BETA-GALACTOSIDASE"/>
    <property type="match status" value="1"/>
</dbReference>
<organism evidence="8 9">
    <name type="scientific">Hominenteromicrobium mulieris</name>
    <dbReference type="NCBI Taxonomy" id="2885357"/>
    <lineage>
        <taxon>Bacteria</taxon>
        <taxon>Bacillati</taxon>
        <taxon>Bacillota</taxon>
        <taxon>Clostridia</taxon>
        <taxon>Eubacteriales</taxon>
        <taxon>Oscillospiraceae</taxon>
        <taxon>Hominenteromicrobium</taxon>
    </lineage>
</organism>
<dbReference type="InterPro" id="IPR050347">
    <property type="entry name" value="Bact_Beta-galactosidase"/>
</dbReference>
<dbReference type="InterPro" id="IPR013783">
    <property type="entry name" value="Ig-like_fold"/>
</dbReference>
<dbReference type="AlphaFoldDB" id="A0AAE3AFV8"/>
<dbReference type="Gene3D" id="2.70.98.10">
    <property type="match status" value="1"/>
</dbReference>
<dbReference type="InterPro" id="IPR011013">
    <property type="entry name" value="Gal_mutarotase_sf_dom"/>
</dbReference>
<comment type="caution">
    <text evidence="8">The sequence shown here is derived from an EMBL/GenBank/DDBJ whole genome shotgun (WGS) entry which is preliminary data.</text>
</comment>
<dbReference type="Gene3D" id="3.20.20.80">
    <property type="entry name" value="Glycosidases"/>
    <property type="match status" value="1"/>
</dbReference>
<evidence type="ECO:0000313" key="9">
    <source>
        <dbReference type="Proteomes" id="UP001199424"/>
    </source>
</evidence>
<dbReference type="GO" id="GO:0005990">
    <property type="term" value="P:lactose catabolic process"/>
    <property type="evidence" value="ECO:0007669"/>
    <property type="project" value="TreeGrafter"/>
</dbReference>
<dbReference type="Proteomes" id="UP001199424">
    <property type="component" value="Unassembled WGS sequence"/>
</dbReference>
<dbReference type="PANTHER" id="PTHR46323">
    <property type="entry name" value="BETA-GALACTOSIDASE"/>
    <property type="match status" value="1"/>
</dbReference>
<dbReference type="GO" id="GO:0004565">
    <property type="term" value="F:beta-galactosidase activity"/>
    <property type="evidence" value="ECO:0007669"/>
    <property type="project" value="UniProtKB-EC"/>
</dbReference>
<dbReference type="InterPro" id="IPR008979">
    <property type="entry name" value="Galactose-bd-like_sf"/>
</dbReference>
<evidence type="ECO:0000256" key="5">
    <source>
        <dbReference type="ARBA" id="ARBA00023295"/>
    </source>
</evidence>
<dbReference type="SUPFAM" id="SSF51445">
    <property type="entry name" value="(Trans)glycosidases"/>
    <property type="match status" value="1"/>
</dbReference>
<evidence type="ECO:0000256" key="6">
    <source>
        <dbReference type="ARBA" id="ARBA00032230"/>
    </source>
</evidence>
<dbReference type="RefSeq" id="WP_308448574.1">
    <property type="nucleotide sequence ID" value="NZ_JAJEQC010000002.1"/>
</dbReference>
<dbReference type="InterPro" id="IPR006102">
    <property type="entry name" value="Ig-like_GH2"/>
</dbReference>
<keyword evidence="4" id="KW-0378">Hydrolase</keyword>
<protein>
    <recommendedName>
        <fullName evidence="3">beta-galactosidase</fullName>
        <ecNumber evidence="3">3.2.1.23</ecNumber>
    </recommendedName>
    <alternativeName>
        <fullName evidence="6">Lactase</fullName>
    </alternativeName>
</protein>
<dbReference type="InterPro" id="IPR006101">
    <property type="entry name" value="Glyco_hydro_2"/>
</dbReference>
<comment type="similarity">
    <text evidence="2">Belongs to the glycosyl hydrolase 2 family.</text>
</comment>
<comment type="catalytic activity">
    <reaction evidence="1">
        <text>Hydrolysis of terminal non-reducing beta-D-galactose residues in beta-D-galactosides.</text>
        <dbReference type="EC" id="3.2.1.23"/>
    </reaction>
</comment>
<evidence type="ECO:0000256" key="2">
    <source>
        <dbReference type="ARBA" id="ARBA00007401"/>
    </source>
</evidence>
<dbReference type="InterPro" id="IPR004199">
    <property type="entry name" value="B-gal_small/dom_5"/>
</dbReference>
<dbReference type="GO" id="GO:0030246">
    <property type="term" value="F:carbohydrate binding"/>
    <property type="evidence" value="ECO:0007669"/>
    <property type="project" value="InterPro"/>
</dbReference>
<dbReference type="EMBL" id="JAJEQC010000002">
    <property type="protein sequence ID" value="MCC2135990.1"/>
    <property type="molecule type" value="Genomic_DNA"/>
</dbReference>
<dbReference type="Pfam" id="PF02929">
    <property type="entry name" value="Bgal_small_N"/>
    <property type="match status" value="1"/>
</dbReference>
<dbReference type="PRINTS" id="PR00132">
    <property type="entry name" value="GLHYDRLASE2"/>
</dbReference>
<dbReference type="EC" id="3.2.1.23" evidence="3"/>
<feature type="domain" description="Beta galactosidase small chain/" evidence="7">
    <location>
        <begin position="722"/>
        <end position="990"/>
    </location>
</feature>
<evidence type="ECO:0000256" key="3">
    <source>
        <dbReference type="ARBA" id="ARBA00012756"/>
    </source>
</evidence>
<dbReference type="Pfam" id="PF02837">
    <property type="entry name" value="Glyco_hydro_2_N"/>
    <property type="match status" value="1"/>
</dbReference>
<proteinExistence type="inferred from homology"/>
<evidence type="ECO:0000256" key="4">
    <source>
        <dbReference type="ARBA" id="ARBA00022801"/>
    </source>
</evidence>
<dbReference type="SUPFAM" id="SSF74650">
    <property type="entry name" value="Galactose mutarotase-like"/>
    <property type="match status" value="1"/>
</dbReference>
<sequence length="992" mass="113638">MEFQKMHENPDVLHVGTCQNRSYFLPKAPEDGEESTRVCLLNGTWSFRYFDSFLDVFPEGSEGEICFDEEDMDEIEVPSCWQNAGYDRHQYTNVRYPFPYDPPYVPDENPCGLYLRRFYMNAEDLTQKIYLNFEGVDSCFYLWINEQFAGYSQVSHSTSEFDITDLLNEGENSVAVLVVKWCDGSYLEDQDKLRMSGIFRDVYLIRRPLAHIRDYFVKTTVSDDLSHADIRVEMDFIGLPDVTAELYDAEGALLESTAGAEPNFALENPHLWNAEDPYQYTIVFRTADEVIEQKVGISKIEIRDSVLYFNNVKIKLRGVNRHDSDPVTGYTISREQAKRDLFLMKQHNINAVRTSHYPNAPWFLQLCSEYGFYVIAEADIEGHGAAVQTGGYGMDEYADNALNPIFDKAIMDRIQRSVIRDKNNACVLMWSYGNETGWGPSFEKAGAWVREYDPSRLTHYENTYYDARGHKNDLSSLTTESRMYSAPEWIDEYMVDPKYTKPLVLCEYIHAMGNGPGDAEQYQQLIMKYDRFMGGFVWEWCDHAVYGGTTPDNRDIFRYGGDFGEYPHDGNFCMDGLVYPDRTPHTGLLEYKNVIRPVRAALVNRETGEIQLTNYRDFTNTEEFLTLSWEIQQDGDTVACGVMDDIKIAPHESGVITLPDAIPTEGDVAVLLQYSAKKNDSVFFEKGHPLGFDQLIVSREARKEEALRKGVVVAEEDSRAVTVTGDSFRYVFSKTEGVFTSMVKNNMNIMTRPMTWNVWRAPTDNDQFVRKEWEQAGYNEPAIKVYACNAKEEDGVVVIDCKLSLAAVYRRPFLHLDCRFTVDAEGKVRAEINGKRDMERPFLPRFGLRMFLPKSFDTAEYYGYGPYESYCDKHHASSLGHFAQTADDLFEDYVKPQENGSHFGCARVTITDGAGAVTVTSPEDFSFNLSHYTQEEMTEKMHNYELTESPDNVFCFDCKMSGVGSNSCGPRLAKAMQFDDETFTFKFDLTVE</sequence>
<dbReference type="Pfam" id="PF00703">
    <property type="entry name" value="Glyco_hydro_2"/>
    <property type="match status" value="1"/>
</dbReference>
<dbReference type="InterPro" id="IPR036156">
    <property type="entry name" value="Beta-gal/glucu_dom_sf"/>
</dbReference>
<dbReference type="InterPro" id="IPR032312">
    <property type="entry name" value="LacZ_4"/>
</dbReference>
<accession>A0AAE3AFV8</accession>
<dbReference type="Gene3D" id="2.60.40.10">
    <property type="entry name" value="Immunoglobulins"/>
    <property type="match status" value="2"/>
</dbReference>
<dbReference type="Pfam" id="PF02836">
    <property type="entry name" value="Glyco_hydro_2_C"/>
    <property type="match status" value="1"/>
</dbReference>
<keyword evidence="5" id="KW-0326">Glycosidase</keyword>
<dbReference type="InterPro" id="IPR006103">
    <property type="entry name" value="Glyco_hydro_2_cat"/>
</dbReference>
<dbReference type="Gene3D" id="2.60.120.260">
    <property type="entry name" value="Galactose-binding domain-like"/>
    <property type="match status" value="1"/>
</dbReference>
<dbReference type="InterPro" id="IPR017853">
    <property type="entry name" value="GH"/>
</dbReference>
<dbReference type="SUPFAM" id="SSF49785">
    <property type="entry name" value="Galactose-binding domain-like"/>
    <property type="match status" value="1"/>
</dbReference>
<dbReference type="SMART" id="SM01038">
    <property type="entry name" value="Bgal_small_N"/>
    <property type="match status" value="1"/>
</dbReference>
<dbReference type="Pfam" id="PF16353">
    <property type="entry name" value="LacZ_4"/>
    <property type="match status" value="1"/>
</dbReference>
<gene>
    <name evidence="8" type="ORF">LKD31_03045</name>
</gene>
<reference evidence="8" key="1">
    <citation type="submission" date="2021-10" db="EMBL/GenBank/DDBJ databases">
        <title>Anaerobic single-cell dispensing facilitates the cultivation of human gut bacteria.</title>
        <authorList>
            <person name="Afrizal A."/>
        </authorList>
    </citation>
    <scope>NUCLEOTIDE SEQUENCE</scope>
    <source>
        <strain evidence="8">CLA-AA-H250</strain>
    </source>
</reference>
<dbReference type="SUPFAM" id="SSF49303">
    <property type="entry name" value="beta-Galactosidase/glucuronidase domain"/>
    <property type="match status" value="2"/>
</dbReference>
<evidence type="ECO:0000313" key="8">
    <source>
        <dbReference type="EMBL" id="MCC2135990.1"/>
    </source>
</evidence>